<dbReference type="GO" id="GO:0046444">
    <property type="term" value="P:FMN metabolic process"/>
    <property type="evidence" value="ECO:0007669"/>
    <property type="project" value="UniProtKB-UniRule"/>
</dbReference>
<comment type="catalytic activity">
    <reaction evidence="8">
        <text>FMN + ATP + H(+) = FAD + diphosphate</text>
        <dbReference type="Rhea" id="RHEA:17237"/>
        <dbReference type="ChEBI" id="CHEBI:15378"/>
        <dbReference type="ChEBI" id="CHEBI:30616"/>
        <dbReference type="ChEBI" id="CHEBI:33019"/>
        <dbReference type="ChEBI" id="CHEBI:57692"/>
        <dbReference type="ChEBI" id="CHEBI:58210"/>
        <dbReference type="EC" id="2.7.7.2"/>
    </reaction>
</comment>
<comment type="subunit">
    <text evidence="8">Homodimer.</text>
</comment>
<dbReference type="Pfam" id="PF01467">
    <property type="entry name" value="CTP_transf_like"/>
    <property type="match status" value="1"/>
</dbReference>
<evidence type="ECO:0000256" key="5">
    <source>
        <dbReference type="ARBA" id="ARBA00022741"/>
    </source>
</evidence>
<keyword evidence="7 8" id="KW-0067">ATP-binding</keyword>
<comment type="caution">
    <text evidence="10">The sequence shown here is derived from an EMBL/GenBank/DDBJ whole genome shotgun (WGS) entry which is preliminary data.</text>
</comment>
<comment type="similarity">
    <text evidence="8">Belongs to the archaeal FAD synthase family.</text>
</comment>
<dbReference type="InterPro" id="IPR024902">
    <property type="entry name" value="FAD_synth_RibL"/>
</dbReference>
<feature type="binding site" evidence="8">
    <location>
        <begin position="30"/>
        <end position="33"/>
    </location>
    <ligand>
        <name>ATP</name>
        <dbReference type="ChEBI" id="CHEBI:30616"/>
    </ligand>
</feature>
<feature type="binding site" evidence="8">
    <location>
        <position position="107"/>
    </location>
    <ligand>
        <name>ATP</name>
        <dbReference type="ChEBI" id="CHEBI:30616"/>
    </ligand>
</feature>
<dbReference type="GO" id="GO:0006747">
    <property type="term" value="P:FAD biosynthetic process"/>
    <property type="evidence" value="ECO:0007669"/>
    <property type="project" value="UniProtKB-UniRule"/>
</dbReference>
<evidence type="ECO:0000256" key="7">
    <source>
        <dbReference type="ARBA" id="ARBA00022840"/>
    </source>
</evidence>
<evidence type="ECO:0000313" key="11">
    <source>
        <dbReference type="Proteomes" id="UP000451471"/>
    </source>
</evidence>
<dbReference type="HAMAP" id="MF_02115">
    <property type="entry name" value="FAD_synth_arch"/>
    <property type="match status" value="1"/>
</dbReference>
<dbReference type="EMBL" id="WSZK01000006">
    <property type="protein sequence ID" value="MWG33375.1"/>
    <property type="molecule type" value="Genomic_DNA"/>
</dbReference>
<dbReference type="AlphaFoldDB" id="A0A6B0GMM2"/>
<comment type="function">
    <text evidence="8">Catalyzes the transfer of the AMP portion of ATP to flavin mononucleotide (FMN) to produce flavin adenine dinucleotide (FAD) coenzyme.</text>
</comment>
<keyword evidence="1 8" id="KW-0285">Flavoprotein</keyword>
<evidence type="ECO:0000259" key="9">
    <source>
        <dbReference type="PROSITE" id="PS50042"/>
    </source>
</evidence>
<protein>
    <recommendedName>
        <fullName evidence="8">FAD synthase</fullName>
        <ecNumber evidence="8">2.7.7.2</ecNumber>
    </recommendedName>
    <alternativeName>
        <fullName evidence="8">FMN adenylyltransferase</fullName>
    </alternativeName>
    <alternativeName>
        <fullName evidence="8">Flavin adenine dinucleotide synthase</fullName>
    </alternativeName>
</protein>
<gene>
    <name evidence="8" type="primary">ribL</name>
    <name evidence="10" type="ORF">GQS65_02525</name>
</gene>
<dbReference type="UniPathway" id="UPA00277">
    <property type="reaction ID" value="UER00407"/>
</dbReference>
<keyword evidence="3 8" id="KW-0808">Transferase</keyword>
<dbReference type="EC" id="2.7.7.2" evidence="8"/>
<reference evidence="10 11" key="1">
    <citation type="submission" date="2019-12" db="EMBL/GenBank/DDBJ databases">
        <title>Halocatena pleomorpha gen. nov. sp. nov., an extremely halophilic archaeon of family Halobacteriaceae isolated from saltpan soil.</title>
        <authorList>
            <person name="Pal Y."/>
            <person name="Verma A."/>
            <person name="Krishnamurthi S."/>
            <person name="Kumar P."/>
        </authorList>
    </citation>
    <scope>NUCLEOTIDE SEQUENCE [LARGE SCALE GENOMIC DNA]</scope>
    <source>
        <strain evidence="10 11">JCM 16495</strain>
    </source>
</reference>
<dbReference type="Gene3D" id="3.40.50.620">
    <property type="entry name" value="HUPs"/>
    <property type="match status" value="1"/>
</dbReference>
<sequence length="155" mass="17489">MTRTPTDEDPVGDPSDRPRVVAQGTFDVLHPGHVHYLREAAEFGELHVIIARRENVTHKPRPIVPDEQRRLMVEALDPVSEAHLGHREDIFVPIERIEPSVIVLGHDQHHDEDAIARALADRGIDCEVRRASALESDEALYSTGDIVERICDERC</sequence>
<comment type="pathway">
    <text evidence="8">Cofactor biosynthesis; FAD biosynthesis; FAD from FMN: step 1/1.</text>
</comment>
<dbReference type="InterPro" id="IPR050385">
    <property type="entry name" value="Archaeal_FAD_synthase"/>
</dbReference>
<dbReference type="InterPro" id="IPR004821">
    <property type="entry name" value="Cyt_trans-like"/>
</dbReference>
<keyword evidence="6 8" id="KW-0274">FAD</keyword>
<feature type="domain" description="Cyclic nucleotide-binding" evidence="9">
    <location>
        <begin position="12"/>
        <end position="61"/>
    </location>
</feature>
<dbReference type="InterPro" id="IPR000595">
    <property type="entry name" value="cNMP-bd_dom"/>
</dbReference>
<dbReference type="GO" id="GO:0005524">
    <property type="term" value="F:ATP binding"/>
    <property type="evidence" value="ECO:0007669"/>
    <property type="project" value="UniProtKB-UniRule"/>
</dbReference>
<evidence type="ECO:0000313" key="10">
    <source>
        <dbReference type="EMBL" id="MWG33375.1"/>
    </source>
</evidence>
<proteinExistence type="inferred from homology"/>
<dbReference type="PANTHER" id="PTHR43793">
    <property type="entry name" value="FAD SYNTHASE"/>
    <property type="match status" value="1"/>
</dbReference>
<dbReference type="NCBIfam" id="TIGR00125">
    <property type="entry name" value="cyt_tran_rel"/>
    <property type="match status" value="1"/>
</dbReference>
<keyword evidence="5 8" id="KW-0547">Nucleotide-binding</keyword>
<evidence type="ECO:0000256" key="1">
    <source>
        <dbReference type="ARBA" id="ARBA00022630"/>
    </source>
</evidence>
<accession>A0A6B0GMM2</accession>
<feature type="binding site" evidence="8">
    <location>
        <begin position="25"/>
        <end position="26"/>
    </location>
    <ligand>
        <name>ATP</name>
        <dbReference type="ChEBI" id="CHEBI:30616"/>
    </ligand>
</feature>
<dbReference type="Proteomes" id="UP000451471">
    <property type="component" value="Unassembled WGS sequence"/>
</dbReference>
<comment type="cofactor">
    <cofactor evidence="8">
        <name>a divalent metal cation</name>
        <dbReference type="ChEBI" id="CHEBI:60240"/>
    </cofactor>
</comment>
<dbReference type="InterPro" id="IPR014729">
    <property type="entry name" value="Rossmann-like_a/b/a_fold"/>
</dbReference>
<keyword evidence="11" id="KW-1185">Reference proteome</keyword>
<comment type="caution">
    <text evidence="8">Lacks conserved residue(s) required for the propagation of feature annotation.</text>
</comment>
<dbReference type="PROSITE" id="PS50042">
    <property type="entry name" value="CNMP_BINDING_3"/>
    <property type="match status" value="1"/>
</dbReference>
<keyword evidence="2 8" id="KW-0288">FMN</keyword>
<evidence type="ECO:0000256" key="6">
    <source>
        <dbReference type="ARBA" id="ARBA00022827"/>
    </source>
</evidence>
<evidence type="ECO:0000256" key="4">
    <source>
        <dbReference type="ARBA" id="ARBA00022695"/>
    </source>
</evidence>
<dbReference type="PANTHER" id="PTHR43793:SF1">
    <property type="entry name" value="FAD SYNTHASE"/>
    <property type="match status" value="1"/>
</dbReference>
<evidence type="ECO:0000256" key="2">
    <source>
        <dbReference type="ARBA" id="ARBA00022643"/>
    </source>
</evidence>
<dbReference type="GO" id="GO:0003919">
    <property type="term" value="F:FMN adenylyltransferase activity"/>
    <property type="evidence" value="ECO:0007669"/>
    <property type="project" value="UniProtKB-UniRule"/>
</dbReference>
<name>A0A6B0GMM2_9EURY</name>
<dbReference type="SUPFAM" id="SSF52374">
    <property type="entry name" value="Nucleotidylyl transferase"/>
    <property type="match status" value="1"/>
</dbReference>
<evidence type="ECO:0000256" key="8">
    <source>
        <dbReference type="HAMAP-Rule" id="MF_02115"/>
    </source>
</evidence>
<dbReference type="RefSeq" id="WP_158203093.1">
    <property type="nucleotide sequence ID" value="NZ_WSZK01000006.1"/>
</dbReference>
<dbReference type="OrthoDB" id="1912at2157"/>
<keyword evidence="4 8" id="KW-0548">Nucleotidyltransferase</keyword>
<evidence type="ECO:0000256" key="3">
    <source>
        <dbReference type="ARBA" id="ARBA00022679"/>
    </source>
</evidence>
<organism evidence="10 11">
    <name type="scientific">Halomarina oriensis</name>
    <dbReference type="NCBI Taxonomy" id="671145"/>
    <lineage>
        <taxon>Archaea</taxon>
        <taxon>Methanobacteriati</taxon>
        <taxon>Methanobacteriota</taxon>
        <taxon>Stenosarchaea group</taxon>
        <taxon>Halobacteria</taxon>
        <taxon>Halobacteriales</taxon>
        <taxon>Natronomonadaceae</taxon>
        <taxon>Halomarina</taxon>
    </lineage>
</organism>